<evidence type="ECO:0000313" key="2">
    <source>
        <dbReference type="Proteomes" id="UP000326759"/>
    </source>
</evidence>
<dbReference type="Proteomes" id="UP000326759">
    <property type="component" value="Unassembled WGS sequence"/>
</dbReference>
<keyword evidence="2" id="KW-1185">Reference proteome</keyword>
<comment type="caution">
    <text evidence="1">The sequence shown here is derived from an EMBL/GenBank/DDBJ whole genome shotgun (WGS) entry which is preliminary data.</text>
</comment>
<feature type="non-terminal residue" evidence="1">
    <location>
        <position position="101"/>
    </location>
</feature>
<organism evidence="1 2">
    <name type="scientific">Armadillidium nasatum</name>
    <dbReference type="NCBI Taxonomy" id="96803"/>
    <lineage>
        <taxon>Eukaryota</taxon>
        <taxon>Metazoa</taxon>
        <taxon>Ecdysozoa</taxon>
        <taxon>Arthropoda</taxon>
        <taxon>Crustacea</taxon>
        <taxon>Multicrustacea</taxon>
        <taxon>Malacostraca</taxon>
        <taxon>Eumalacostraca</taxon>
        <taxon>Peracarida</taxon>
        <taxon>Isopoda</taxon>
        <taxon>Oniscidea</taxon>
        <taxon>Crinocheta</taxon>
        <taxon>Armadillidiidae</taxon>
        <taxon>Armadillidium</taxon>
    </lineage>
</organism>
<gene>
    <name evidence="1" type="ORF">Anas_08040</name>
</gene>
<proteinExistence type="predicted"/>
<protein>
    <submittedName>
        <fullName evidence="1">Uncharacterized protein</fullName>
    </submittedName>
</protein>
<dbReference type="AlphaFoldDB" id="A0A5N5T5Y2"/>
<dbReference type="EMBL" id="SEYY01008748">
    <property type="protein sequence ID" value="KAB7502043.1"/>
    <property type="molecule type" value="Genomic_DNA"/>
</dbReference>
<reference evidence="1 2" key="1">
    <citation type="journal article" date="2019" name="PLoS Biol.">
        <title>Sex chromosomes control vertical transmission of feminizing Wolbachia symbionts in an isopod.</title>
        <authorList>
            <person name="Becking T."/>
            <person name="Chebbi M.A."/>
            <person name="Giraud I."/>
            <person name="Moumen B."/>
            <person name="Laverre T."/>
            <person name="Caubet Y."/>
            <person name="Peccoud J."/>
            <person name="Gilbert C."/>
            <person name="Cordaux R."/>
        </authorList>
    </citation>
    <scope>NUCLEOTIDE SEQUENCE [LARGE SCALE GENOMIC DNA]</scope>
    <source>
        <strain evidence="1">ANa2</strain>
        <tissue evidence="1">Whole body excluding digestive tract and cuticle</tissue>
    </source>
</reference>
<sequence>MACNKCLNEVLPWRKRRRAGEELPNPEEIALNHDEDLRSINICDGNSSPKFRYRAKFENVQQEDSSRGYHLLSLIMCSEEFERGDQMCVQLIKDFQNSSNS</sequence>
<name>A0A5N5T5Y2_9CRUS</name>
<evidence type="ECO:0000313" key="1">
    <source>
        <dbReference type="EMBL" id="KAB7502043.1"/>
    </source>
</evidence>
<accession>A0A5N5T5Y2</accession>